<keyword evidence="2" id="KW-0238">DNA-binding</keyword>
<dbReference type="GO" id="GO:0003677">
    <property type="term" value="F:DNA binding"/>
    <property type="evidence" value="ECO:0007669"/>
    <property type="project" value="UniProtKB-KW"/>
</dbReference>
<name>A0A0C1QX52_9RICK</name>
<dbReference type="GO" id="GO:0030527">
    <property type="term" value="F:structural constituent of chromatin"/>
    <property type="evidence" value="ECO:0007669"/>
    <property type="project" value="InterPro"/>
</dbReference>
<dbReference type="PANTHER" id="PTHR33175">
    <property type="entry name" value="DNA-BINDING PROTEIN HU"/>
    <property type="match status" value="1"/>
</dbReference>
<dbReference type="Proteomes" id="UP000031258">
    <property type="component" value="Unassembled WGS sequence"/>
</dbReference>
<reference evidence="5 6" key="1">
    <citation type="submission" date="2014-11" db="EMBL/GenBank/DDBJ databases">
        <title>A Rickettsiales Symbiont of Amoebae With Ancient Features.</title>
        <authorList>
            <person name="Schulz F."/>
            <person name="Martijn J."/>
            <person name="Wascher F."/>
            <person name="Kostanjsek R."/>
            <person name="Ettema T.J."/>
            <person name="Horn M."/>
        </authorList>
    </citation>
    <scope>NUCLEOTIDE SEQUENCE [LARGE SCALE GENOMIC DNA]</scope>
    <source>
        <strain evidence="5 6">UWC36</strain>
    </source>
</reference>
<evidence type="ECO:0000313" key="6">
    <source>
        <dbReference type="Proteomes" id="UP000031258"/>
    </source>
</evidence>
<dbReference type="PANTHER" id="PTHR33175:SF2">
    <property type="entry name" value="INTEGRATION HOST FACTOR SUBUNIT ALPHA"/>
    <property type="match status" value="1"/>
</dbReference>
<evidence type="ECO:0000313" key="5">
    <source>
        <dbReference type="EMBL" id="KIE04585.1"/>
    </source>
</evidence>
<dbReference type="InterPro" id="IPR000119">
    <property type="entry name" value="Hist_DNA-bd"/>
</dbReference>
<dbReference type="PRINTS" id="PR01727">
    <property type="entry name" value="DNABINDINGHU"/>
</dbReference>
<evidence type="ECO:0000256" key="2">
    <source>
        <dbReference type="ARBA" id="ARBA00023125"/>
    </source>
</evidence>
<organism evidence="5 6">
    <name type="scientific">Candidatus Jidaibacter acanthamoebae</name>
    <dbReference type="NCBI Taxonomy" id="86105"/>
    <lineage>
        <taxon>Bacteria</taxon>
        <taxon>Pseudomonadati</taxon>
        <taxon>Pseudomonadota</taxon>
        <taxon>Alphaproteobacteria</taxon>
        <taxon>Rickettsiales</taxon>
        <taxon>Candidatus Midichloriaceae</taxon>
        <taxon>Candidatus Jidaibacter</taxon>
    </lineage>
</organism>
<dbReference type="InterPro" id="IPR010992">
    <property type="entry name" value="IHF-like_DNA-bd_dom_sf"/>
</dbReference>
<proteinExistence type="inferred from homology"/>
<dbReference type="EMBL" id="JSWE01000180">
    <property type="protein sequence ID" value="KIE04585.1"/>
    <property type="molecule type" value="Genomic_DNA"/>
</dbReference>
<evidence type="ECO:0000256" key="1">
    <source>
        <dbReference type="ARBA" id="ARBA00010529"/>
    </source>
</evidence>
<protein>
    <recommendedName>
        <fullName evidence="3">Histone-like DNA-binding protein</fullName>
    </recommendedName>
</protein>
<comment type="caution">
    <text evidence="5">The sequence shown here is derived from an EMBL/GenBank/DDBJ whole genome shotgun (WGS) entry which is preliminary data.</text>
</comment>
<dbReference type="Gene3D" id="4.10.520.10">
    <property type="entry name" value="IHF-like DNA-binding proteins"/>
    <property type="match status" value="1"/>
</dbReference>
<dbReference type="AlphaFoldDB" id="A0A0C1QX52"/>
<dbReference type="GO" id="GO:0005829">
    <property type="term" value="C:cytosol"/>
    <property type="evidence" value="ECO:0007669"/>
    <property type="project" value="TreeGrafter"/>
</dbReference>
<dbReference type="Pfam" id="PF00216">
    <property type="entry name" value="Bac_DNA_binding"/>
    <property type="match status" value="1"/>
</dbReference>
<gene>
    <name evidence="5" type="primary">ihfA_2</name>
    <name evidence="5" type="ORF">NF27_HJ00380</name>
</gene>
<accession>A0A0C1QX52</accession>
<dbReference type="STRING" id="86105.NF27_HJ00380"/>
<evidence type="ECO:0000256" key="4">
    <source>
        <dbReference type="RuleBase" id="RU003939"/>
    </source>
</evidence>
<evidence type="ECO:0000256" key="3">
    <source>
        <dbReference type="ARBA" id="ARBA00040467"/>
    </source>
</evidence>
<keyword evidence="6" id="KW-1185">Reference proteome</keyword>
<sequence length="111" mass="12839">MKVNKMISCLNKSTITREFLARAIKRESGINITKSSEMVDQLINFLISRICEDYEIKIRLFGSFISKSKKERLGRNPKTMEEATIPARKVVKFKVAPKLKKRINDNIHLIS</sequence>
<dbReference type="SUPFAM" id="SSF47729">
    <property type="entry name" value="IHF-like DNA-binding proteins"/>
    <property type="match status" value="1"/>
</dbReference>
<comment type="similarity">
    <text evidence="1 4">Belongs to the bacterial histone-like protein family.</text>
</comment>
<dbReference type="SMART" id="SM00411">
    <property type="entry name" value="BHL"/>
    <property type="match status" value="1"/>
</dbReference>